<dbReference type="InterPro" id="IPR011047">
    <property type="entry name" value="Quinoprotein_ADH-like_sf"/>
</dbReference>
<evidence type="ECO:0000313" key="7">
    <source>
        <dbReference type="Proteomes" id="UP000320839"/>
    </source>
</evidence>
<feature type="domain" description="Fibronectin type-III" evidence="5">
    <location>
        <begin position="4576"/>
        <end position="4669"/>
    </location>
</feature>
<feature type="region of interest" description="Disordered" evidence="4">
    <location>
        <begin position="2144"/>
        <end position="2169"/>
    </location>
</feature>
<dbReference type="NCBIfam" id="TIGR01965">
    <property type="entry name" value="VCBS_repeat"/>
    <property type="match status" value="2"/>
</dbReference>
<dbReference type="EMBL" id="CP036317">
    <property type="protein sequence ID" value="QDV17097.1"/>
    <property type="molecule type" value="Genomic_DNA"/>
</dbReference>
<feature type="domain" description="Fibronectin type-III" evidence="5">
    <location>
        <begin position="4022"/>
        <end position="4115"/>
    </location>
</feature>
<gene>
    <name evidence="6" type="primary">hlyA</name>
    <name evidence="6" type="ORF">Pan153_17320</name>
</gene>
<reference evidence="6 7" key="1">
    <citation type="submission" date="2019-02" db="EMBL/GenBank/DDBJ databases">
        <title>Deep-cultivation of Planctomycetes and their phenomic and genomic characterization uncovers novel biology.</title>
        <authorList>
            <person name="Wiegand S."/>
            <person name="Jogler M."/>
            <person name="Boedeker C."/>
            <person name="Pinto D."/>
            <person name="Vollmers J."/>
            <person name="Rivas-Marin E."/>
            <person name="Kohn T."/>
            <person name="Peeters S.H."/>
            <person name="Heuer A."/>
            <person name="Rast P."/>
            <person name="Oberbeckmann S."/>
            <person name="Bunk B."/>
            <person name="Jeske O."/>
            <person name="Meyerdierks A."/>
            <person name="Storesund J.E."/>
            <person name="Kallscheuer N."/>
            <person name="Luecker S."/>
            <person name="Lage O.M."/>
            <person name="Pohl T."/>
            <person name="Merkel B.J."/>
            <person name="Hornburger P."/>
            <person name="Mueller R.-W."/>
            <person name="Bruemmer F."/>
            <person name="Labrenz M."/>
            <person name="Spormann A.M."/>
            <person name="Op den Camp H."/>
            <person name="Overmann J."/>
            <person name="Amann R."/>
            <person name="Jetten M.S.M."/>
            <person name="Mascher T."/>
            <person name="Medema M.H."/>
            <person name="Devos D.P."/>
            <person name="Kaster A.-K."/>
            <person name="Ovreas L."/>
            <person name="Rohde M."/>
            <person name="Galperin M.Y."/>
            <person name="Jogler C."/>
        </authorList>
    </citation>
    <scope>NUCLEOTIDE SEQUENCE [LARGE SCALE GENOMIC DNA]</scope>
    <source>
        <strain evidence="6 7">Pan153</strain>
    </source>
</reference>
<dbReference type="SMART" id="SM00237">
    <property type="entry name" value="Calx_beta"/>
    <property type="match status" value="1"/>
</dbReference>
<dbReference type="SMART" id="SM00320">
    <property type="entry name" value="WD40"/>
    <property type="match status" value="6"/>
</dbReference>
<dbReference type="GO" id="GO:0005509">
    <property type="term" value="F:calcium ion binding"/>
    <property type="evidence" value="ECO:0007669"/>
    <property type="project" value="InterPro"/>
</dbReference>
<sequence>MLIPYWLNSFLFRFCRKGQGVRSVRRLRRRNYSHSPAMIKIAAAERLEERLLLTAEIVNVAGTAGADHFLLQMNQDGVTLELLNGEAIVQSVLLSDVGEINIYGGAGYDTLEVNLESGLPFPLEGIHFDGEADGGALLLTQGSSSEVFSTITHTLTDHQAGSISIDSQTVSFSNAEKVTDHLIANSRQFIYLGGSEFITLSDAGTPDDGDSRIDSTSGPEVFFNSTVQEISVSTGTGADEIHVQRLDQLFSSHLNILGDESDQVKLEGPELHMGDHRLQITGQTITVASHLSSDSGEIVLDAARNIVLQNGSTLETVDGDLTLLANSDASAVGDFSGITAYNTAIVTTGTGGISLTGTGANDVTSPGFLSNGHNGIMLYAGTSIRSTSAEADAGQIYLTGTGGVGIDSNKGIAASKANISSVAGDIDLTGRGGSNAAGGFNDGILLSDTTISSEGIGSVAAAISLTGVGGSGVMGNSGVSLTGTYDVTFAAGIQSINGDIAISGTGGGGDHSLNNVGILLKNFNISSTGTGPDAATITLIGMGGEGTSYNYGVSLYPSIGTTKVTSINSIDGDIYISGQGGGFTNLGVNMTQSLVSSSGTGADAAEITIISGGTYLFRNAARMESAAGNINISVNQDEENQSSSFVMTDSSLINSGQGNLHLDADEDIYLTRLISQQMVQVDASQGSIFDNDDENPEVYANTVSLNAMHSVGTAENPLEVSAQHQTASGTVHVTNSFFKKLIGVDDADFSTSGTWTASNQTPTSQSQLIASGTDIDTATWIFSNLIPGIYRLSGFWMTDENNTANAELSVSGIAGGEVKQYIDQRRLSADLTDGNVSWQDLGFFVVDADGTIAVSLSDNQANGNVVAGAMRIEKMDSLVSITGVEVYEDSGTAELTVTSSQAVGSSFSLSYVTIDRTATAGADYTETSGTLDFMGTTDGESHTIIVPLIDDSNLELTKMFQVALSDISAEANLALVHDLATVVIRNDDGVVIAEDAGEQIIQLDDISALDSNSQVIAVSAVSGDSSLILQPIVEFTPGSSSATLKFRPEQDAHGSTQLMVITTDDHGNQVTSTIPVLVQSVNDPPVAIDDTFYINENSDLAAVNVFAANSSSADHDPDGQPFVVSAVQGGRVGTQFLLNSGALLTIDSKGDLNYDPHQQFESLAENESATDSFTYTISDTDGATSVATVTVVITGENDAPVVSNSIVMTYSEDDAVDSLNLLSDASDPDVSDSLGISNLVWSGDAGGVSVNGMTLTVDPGYFNDLAVGETAVLSGTYEVVDSQGAAVAQSVTLTFEGQNDAPVVSDAIAVTYSEDDAVDTLDLLEQASDPDRGDSLGIRNLVWTGDAGGVSVNGTMLTVTPGYFNSLAAGASAELTGTYEVVDAHGAVVAQSVTLTYEGQNDAPVVSDAIAVTYSEDDAVDTLDLLEQASDPDRGDSLEISNQVWSGDAGGVSVNGTTLTVDPGYFNRLAVGETAVLSGTYDVVDSQGAAVSRNVTLTFTGANDAPDAEDDQISVAADTVETIDVLQNDSDPDLTDHLSILGFDAMSASGAAISIVDGKLHYDPVNSTAIQALSAGEILNDTFTYTITDSQGEKGTAVVTVQLTGVNDRPHLIPLSEPMLLNNSTPTQQINLNDIFDDVDDSSLVYQVVSYTSGLLDYELAGAQLTLTGLAGQSGNGTIVVEARDAGGLTVTSEIAVVVDVDPLEQIEKLQYALVSDQVMDFHGQNTFVLETNVMNASQVTVTSADSEVLSADDVTVESLGDGRLRVTVHHTSDEFGVTSLRFRISDQRIISDLNIIVVAPQEVSLSDIGPLTMQLQEGQIPGEGTVISKTINARLPSVLIREGIITAEEGLAMVRPVSPIVSAYSLITDGATYENTIERNDNMNQSNYRTTMSSATNGTKLWKTRFSLVHAYIIAYFKYSSPKEVISSVDLSGAKEDVIQEVKSDPFSVLAPIETVSHAIVNNADFTVTETGEPVTEEKRDELRAHTHTVINWISLANASSRVKKLPKDFKDLMEDLKKLPEREQVNKVMVFMGKTISNLKTLFEKGMEITQYYWGNNSDVDKQVYSRVIGKGLDFNSATFSSEEQLRATIMEDDDISNEVKEIALDFAETLRDTAEFHSYLLNELSIQKDTDPSNSSVIIDSSEQLHENPISSDMRESSGENGKDNTKAIQDGEIVREVYSAAQSVYSISQSIQGIVDNIGQIFSSSGGALGEYTDNDGHTYNIYDNQNRSGTDGRDIINTGEGNDRVFAFKGDDRVITSKGNDIIDAGNGRNYVFAAGGEDSITDGNGDSILSAGAGGDVIRPGGGNDLIEGGLGHDVIIYGDPNNSTRRTYDTRDIGNDILIDPTKSGEIHFRSHSFDEMTFRKDRYDLEIILPSDDGFHSNTLKFQSFFKLDAAGWEIIDALGNHYNLYDITGRITSYETLEMVFGQQTGNSTPAYPAGIDPLTTIQDSSTRFTMHVASDNRLAAERGLVLTLEGDNSIVDWISRNKMASLESANEMLADLKQQYQFSDYEHVTLVGVGEGGLIAQWIAAAASTSGVEFVNVQLVNAPDISGLISQVVREEYPEYTAGFPVESTYYLINPNDWVSRIGIWAGNDETYANWKAFSFDYDAQEELPILLDLSEIQAAHAPAVSAGDFDELTMHDMDLSLIRGHMSLMQSDNFSVLYANDETTLDNQLFDSTTNAREVFFDTLADESEEDPIEASAPARNQFNTFLTHDPAAVDPDTAFSLKLDFQTAAQGSEHTAPDYHAVNETTLYTPEATALLTYGWSQITSGVKEGKDLGRATSLERDYVLVSENTFIIELPAPGTYNISITFGDRENIRESTQVFVNGYASDRVSTMPGDFLTRSYQVSTLDDELRLTFVDRGGQTDFSAINGVTVDQVNYRATLPINEQLDNDPSIVLMTGGYELPESNGFIDTLEDTLKAAAMAVATAVLPGIGAGLMSFSTFASSFSSAVIGTAANATVGSVIANSVGKAVVSSLVSSIPKHFISDPTARGILGGAISIYSGIDGVTSSTNPVTRLQKVSSTLKKLSGGLGAINGSLTATNAIVQAVSGNTDAPPADEWMYEAAASLAQMSQKYRLGRIDAGFTPVSLDEINNAIANGKTGEQLLKLWTGSRDFLVLDWVPDGLELTDVSTSEHKNLVNKSARALKKLIEAYVEKLREGDPESQVDLLLISQGAGYDVHRELVDRLNTSDIEEGLDYVKIVTLDPVSFDEYTGRWVHPELTSIVDRIDNFFQTEDTPDGDLYHVGRPLDYRIGGGSAGFYNRQARVFDLTTTEELLRFRHWDANEVSLSTAELTDIEFSADGSLVAVSGKDGMVTVRYVDDVPDPDSETGELLHAAGDVKFIVWGQESKVRSLAFIKMQVDGIWKDFLLTISAANNPDNSDIDKNKVLLTDVETGLPVWQGRDIKGTQVEASPSGNLIVSTDANGRAKIWKRVGDTLTFEKYGDLVDAHPADDGSYIADVYVINDRYFVTAGLDKRLKLFRITDDGAELVQTEKFDNEFQGKVRNLDYDPYNGILAVASGQELSLWKFDQTAGKLTPLGPEGQSVFQPFTRHDHTAAIQGVSFSKPSFLLDETGQYLGDRVLPGTEIELPRTADGDIDLEKLPEFLESHQLPDSYAGLKLLTGGEDKTLFLYSLDRLDIGDVREESVLSGAMLPIREVTLSPDGSRVAVVGQDNVEDDSGGPVKDIDVTDELDERLGWKFSEIFLQGRREHNAVPQQYIYDVIEEKGESYFWLRNSSNANRPGSIDKDRNLALPPNKRDNKPGVDVAPIELYIRPGQTIDVKALHYLLEVDREDYTLDQDSLPVGDVKDADGNVVGTLKQKMKNGNPLPNVLVFEAFDETQLDYSDPLRNEYTGVFTLTMIGPPDLEGNQVEKTAEVKIRIINHKPIAYADVVELHPNRSEIDYRPKANDYDFDNDDFTLYNFPTTKQVLTYQGVEVATVRKNSDSTNGIDIVVTVTEETLTTLLAQMQASIPDGEPVPDYLSIEFTYQVKEEKYGAISTGTVEVRLQLQAGPENVTFDELGADQVRIQWDPVSWSANKYIVERFDAVANQWVKHASNAEVYGNQSDSMVIKGLTANTDYWFRVVAINTNSGRRHASYPGDDKEGGLHLKTPGYVGPGSVTMEVRGAALMEVNWEKVYWDLNKYIIELRELIVDGNGQLEMDGDAYRYNSETVRTKEVSQGNGLSVLFKKLSPDTPYLAVVTAKRGDEAHSTVAEYPVSTLERDLPAGINLERIGPKKIRVSWATVSFAQKYRIVAIDPRQPFLEEGRISQVVDASGGNTNSGVLTGLEPETEYIVIVEAKDKNGNWVSVLSDEYRPIVIPNIPVADNESQIDVSYEGDSEYLLQTVFNNMIRLPSTEGLFVGTTFSIRNLSYHDVQLKSFAGESINLYGQLTDKLTLKPALGPNVDPEATGIVVYRFTFLGDSWRVETSDNTSEARTVITPPYLAAEPGSFKKDDAGSLPKRLKIVWESPFWNVEKHNIELYEVLLDSEGHPLYEADGVTYQRASSPAVAGKTKRLDETDDRYFSYTFTGLKTKTDYIAVLTTTGLDNQKRVVEEIHVRTEDQQSPTGVDSKDVTLSSFTATWTEVKWNVQQYRVSFAEVGANGEVDESTREYRFVNNDKSSKVIDGLKTGVTYRFTVEARTADPDAETEWIENTLENIKEVTILSAADLSITGLTLDAARIRQLDLKWDKLDFAAEELSIELLLKGETDWDQAAKVPVQTDKVAKTLDDLGLNTEYQIRLMAKVRTSEGSPEYVTSSIINGATFWGIEYLKTLSPSKVEVKYLRLAIATHYLINIYDASNGELFYSEDVDQKSNTTISRVISGMKPGTKYDFELIALDGTQQLTVSKQQAITMPAVNKPTGLVVTDKGAGKIKVEWDALTWSPDTQYVQVWDDQSGAWKNVSGSEVDNGNSTVLTGLNPGESYLIQLYSALNLADGTQFTIESDRIPSFTLKDYPAPVLGPDIVDAFQNVRQKKVDVHWSFDGDPDEIDSFQILRENGNLLGTLNPANFPGQTSFVKEIERTANSSYFVFVRANYKDGSTLTSETLQLPKIDYVPGFFVNHETEDSADANWKQYSNAGVTGYRITVYKSGADEVVRQRDVEKGTGPRSITMDGLEQKTTYEMTVEALVGSDIIAGSDRAEFITKYVPPVPNMFVDQVYPTSVQANWGQVTGFSVSDYRILIYYQGTTDLATSKTVGQGSGDRRSTVTGLLEETRYEMVIEALDGTKVLSSSQPVAFTTSKYVTPEFGTPVSDAFTDVRQKKVIVNWSFAGDLEDIATFQIVRENGDVLGTLNPDSFPNQSYFEKEIDRSANSSYFVFIRANYKDGTTLKSNSLQLPKIDTVPGFFVSNETESSAEANWEQVQNAGVTDYRIVVYVRGTETLVAEKVVSKGTGSRKSTIDGLAQGTDYDMVIEALKNSEVIASSDRFQFRTLTVPPVPNMFVDQVYPTSVQANWGQVTGFPVSNYRIQIYYKGTSNLAATKTVDRGSGDRRSTVDGLSQGSQFDMVIEALDGSRILSSSSRVSFTTSAYVQPDFGPTATEAFSDVRAKKVIVHWSFAGDMEDIDTFQIVRENGTVLGTLNPANFPNQSAFEKEIDRTSNSKYKLFIRARYKDGTVLTSITLQLPAS</sequence>
<feature type="compositionally biased region" description="Basic and acidic residues" evidence="4">
    <location>
        <begin position="2156"/>
        <end position="2169"/>
    </location>
</feature>
<organism evidence="6 7">
    <name type="scientific">Gimesia panareensis</name>
    <dbReference type="NCBI Taxonomy" id="2527978"/>
    <lineage>
        <taxon>Bacteria</taxon>
        <taxon>Pseudomonadati</taxon>
        <taxon>Planctomycetota</taxon>
        <taxon>Planctomycetia</taxon>
        <taxon>Planctomycetales</taxon>
        <taxon>Planctomycetaceae</taxon>
        <taxon>Gimesia</taxon>
    </lineage>
</organism>
<evidence type="ECO:0000259" key="5">
    <source>
        <dbReference type="PROSITE" id="PS50853"/>
    </source>
</evidence>
<dbReference type="SUPFAM" id="SSF49785">
    <property type="entry name" value="Galactose-binding domain-like"/>
    <property type="match status" value="1"/>
</dbReference>
<keyword evidence="3" id="KW-0106">Calcium</keyword>
<dbReference type="InterPro" id="IPR040853">
    <property type="entry name" value="RapA2_cadherin-like"/>
</dbReference>
<dbReference type="GO" id="GO:0016020">
    <property type="term" value="C:membrane"/>
    <property type="evidence" value="ECO:0007669"/>
    <property type="project" value="InterPro"/>
</dbReference>
<accession>A0A518FLD0</accession>
<dbReference type="InterPro" id="IPR036116">
    <property type="entry name" value="FN3_sf"/>
</dbReference>
<dbReference type="PROSITE" id="PS00330">
    <property type="entry name" value="HEMOLYSIN_CALCIUM"/>
    <property type="match status" value="1"/>
</dbReference>
<dbReference type="InterPro" id="IPR018511">
    <property type="entry name" value="Hemolysin-typ_Ca-bd_CS"/>
</dbReference>
<dbReference type="PANTHER" id="PTHR46708">
    <property type="entry name" value="TENASCIN"/>
    <property type="match status" value="1"/>
</dbReference>
<dbReference type="InterPro" id="IPR008979">
    <property type="entry name" value="Galactose-bd-like_sf"/>
</dbReference>
<dbReference type="InterPro" id="IPR015943">
    <property type="entry name" value="WD40/YVTN_repeat-like_dom_sf"/>
</dbReference>
<dbReference type="Pfam" id="PF17803">
    <property type="entry name" value="Cadherin_4"/>
    <property type="match status" value="2"/>
</dbReference>
<dbReference type="Pfam" id="PF00353">
    <property type="entry name" value="HemolysinCabind"/>
    <property type="match status" value="2"/>
</dbReference>
<dbReference type="PROSITE" id="PS50853">
    <property type="entry name" value="FN3"/>
    <property type="match status" value="6"/>
</dbReference>
<keyword evidence="2" id="KW-0677">Repeat</keyword>
<dbReference type="InterPro" id="IPR011049">
    <property type="entry name" value="Serralysin-like_metalloprot_C"/>
</dbReference>
<dbReference type="SUPFAM" id="SSF51120">
    <property type="entry name" value="beta-Roll"/>
    <property type="match status" value="1"/>
</dbReference>
<dbReference type="Pfam" id="PF03160">
    <property type="entry name" value="Calx-beta"/>
    <property type="match status" value="1"/>
</dbReference>
<dbReference type="InterPro" id="IPR038081">
    <property type="entry name" value="CalX-like_sf"/>
</dbReference>
<dbReference type="Pfam" id="PF00041">
    <property type="entry name" value="fn3"/>
    <property type="match status" value="2"/>
</dbReference>
<evidence type="ECO:0000313" key="6">
    <source>
        <dbReference type="EMBL" id="QDV17097.1"/>
    </source>
</evidence>
<dbReference type="InterPro" id="IPR050991">
    <property type="entry name" value="ECM_Regulatory_Proteins"/>
</dbReference>
<dbReference type="SUPFAM" id="SSF50998">
    <property type="entry name" value="Quinoprotein alcohol dehydrogenase-like"/>
    <property type="match status" value="1"/>
</dbReference>
<dbReference type="Pfam" id="PF25275">
    <property type="entry name" value="Golvesin_C"/>
    <property type="match status" value="1"/>
</dbReference>
<dbReference type="InterPro" id="IPR003961">
    <property type="entry name" value="FN3_dom"/>
</dbReference>
<dbReference type="InterPro" id="IPR013783">
    <property type="entry name" value="Ig-like_fold"/>
</dbReference>
<dbReference type="InterPro" id="IPR010221">
    <property type="entry name" value="VCBS_dom"/>
</dbReference>
<name>A0A518FLD0_9PLAN</name>
<evidence type="ECO:0000256" key="4">
    <source>
        <dbReference type="SAM" id="MobiDB-lite"/>
    </source>
</evidence>
<dbReference type="Gene3D" id="2.60.40.2030">
    <property type="match status" value="1"/>
</dbReference>
<feature type="domain" description="Fibronectin type-III" evidence="5">
    <location>
        <begin position="5446"/>
        <end position="5544"/>
    </location>
</feature>
<dbReference type="InterPro" id="IPR001343">
    <property type="entry name" value="Hemolysn_Ca-bd"/>
</dbReference>
<dbReference type="GO" id="GO:0007154">
    <property type="term" value="P:cell communication"/>
    <property type="evidence" value="ECO:0007669"/>
    <property type="project" value="InterPro"/>
</dbReference>
<dbReference type="Pfam" id="PF17963">
    <property type="entry name" value="Big_9"/>
    <property type="match status" value="2"/>
</dbReference>
<dbReference type="Gene3D" id="2.60.40.10">
    <property type="entry name" value="Immunoglobulins"/>
    <property type="match status" value="8"/>
</dbReference>
<dbReference type="PANTHER" id="PTHR46708:SF2">
    <property type="entry name" value="FIBRONECTIN TYPE-III DOMAIN-CONTAINING PROTEIN"/>
    <property type="match status" value="1"/>
</dbReference>
<evidence type="ECO:0000256" key="2">
    <source>
        <dbReference type="ARBA" id="ARBA00022737"/>
    </source>
</evidence>
<evidence type="ECO:0000256" key="3">
    <source>
        <dbReference type="ARBA" id="ARBA00022837"/>
    </source>
</evidence>
<proteinExistence type="predicted"/>
<dbReference type="SUPFAM" id="SSF49265">
    <property type="entry name" value="Fibronectin type III"/>
    <property type="match status" value="6"/>
</dbReference>
<dbReference type="Gene3D" id="2.130.10.10">
    <property type="entry name" value="YVTN repeat-like/Quinoprotein amine dehydrogenase"/>
    <property type="match status" value="2"/>
</dbReference>
<dbReference type="OrthoDB" id="220328at2"/>
<dbReference type="Proteomes" id="UP000320839">
    <property type="component" value="Chromosome"/>
</dbReference>
<dbReference type="CDD" id="cd00063">
    <property type="entry name" value="FN3"/>
    <property type="match status" value="4"/>
</dbReference>
<dbReference type="SMART" id="SM00060">
    <property type="entry name" value="FN3"/>
    <property type="match status" value="12"/>
</dbReference>
<dbReference type="InterPro" id="IPR033803">
    <property type="entry name" value="CBD-like_Golvesin-Xly"/>
</dbReference>
<keyword evidence="1" id="KW-0732">Signal</keyword>
<dbReference type="SUPFAM" id="SSF141072">
    <property type="entry name" value="CalX-like"/>
    <property type="match status" value="1"/>
</dbReference>
<dbReference type="InterPro" id="IPR001680">
    <property type="entry name" value="WD40_rpt"/>
</dbReference>
<dbReference type="InterPro" id="IPR003644">
    <property type="entry name" value="Calx_beta"/>
</dbReference>
<feature type="domain" description="Fibronectin type-III" evidence="5">
    <location>
        <begin position="4235"/>
        <end position="4333"/>
    </location>
</feature>
<protein>
    <submittedName>
        <fullName evidence="6">Hemolysin, chromosomal</fullName>
    </submittedName>
</protein>
<evidence type="ECO:0000256" key="1">
    <source>
        <dbReference type="ARBA" id="ARBA00022729"/>
    </source>
</evidence>
<feature type="domain" description="Fibronectin type-III" evidence="5">
    <location>
        <begin position="5159"/>
        <end position="5253"/>
    </location>
</feature>
<feature type="domain" description="Fibronectin type-III" evidence="5">
    <location>
        <begin position="4870"/>
        <end position="4961"/>
    </location>
</feature>